<organism evidence="1 2">
    <name type="scientific">Trichonephila inaurata madagascariensis</name>
    <dbReference type="NCBI Taxonomy" id="2747483"/>
    <lineage>
        <taxon>Eukaryota</taxon>
        <taxon>Metazoa</taxon>
        <taxon>Ecdysozoa</taxon>
        <taxon>Arthropoda</taxon>
        <taxon>Chelicerata</taxon>
        <taxon>Arachnida</taxon>
        <taxon>Araneae</taxon>
        <taxon>Araneomorphae</taxon>
        <taxon>Entelegynae</taxon>
        <taxon>Araneoidea</taxon>
        <taxon>Nephilidae</taxon>
        <taxon>Trichonephila</taxon>
        <taxon>Trichonephila inaurata</taxon>
    </lineage>
</organism>
<name>A0A8X7BTD6_9ARAC</name>
<sequence>MRYVQEKHKMRMKEEQKFLREERCKRMNKQNQLLNEEQKNLSDEDMDLPQAIEKDLVFRSEQIQMLSRDRDAVAQPITVEKKRVYLMQC</sequence>
<dbReference type="AlphaFoldDB" id="A0A8X7BTD6"/>
<dbReference type="EMBL" id="BMAV01002456">
    <property type="protein sequence ID" value="GFY41359.1"/>
    <property type="molecule type" value="Genomic_DNA"/>
</dbReference>
<accession>A0A8X7BTD6</accession>
<evidence type="ECO:0000313" key="2">
    <source>
        <dbReference type="Proteomes" id="UP000886998"/>
    </source>
</evidence>
<gene>
    <name evidence="1" type="ORF">TNIN_186141</name>
</gene>
<evidence type="ECO:0000313" key="1">
    <source>
        <dbReference type="EMBL" id="GFY41359.1"/>
    </source>
</evidence>
<keyword evidence="2" id="KW-1185">Reference proteome</keyword>
<reference evidence="1" key="1">
    <citation type="submission" date="2020-08" db="EMBL/GenBank/DDBJ databases">
        <title>Multicomponent nature underlies the extraordinary mechanical properties of spider dragline silk.</title>
        <authorList>
            <person name="Kono N."/>
            <person name="Nakamura H."/>
            <person name="Mori M."/>
            <person name="Yoshida Y."/>
            <person name="Ohtoshi R."/>
            <person name="Malay A.D."/>
            <person name="Moran D.A.P."/>
            <person name="Tomita M."/>
            <person name="Numata K."/>
            <person name="Arakawa K."/>
        </authorList>
    </citation>
    <scope>NUCLEOTIDE SEQUENCE</scope>
</reference>
<protein>
    <submittedName>
        <fullName evidence="1">Uncharacterized protein</fullName>
    </submittedName>
</protein>
<dbReference type="OrthoDB" id="10458665at2759"/>
<proteinExistence type="predicted"/>
<comment type="caution">
    <text evidence="1">The sequence shown here is derived from an EMBL/GenBank/DDBJ whole genome shotgun (WGS) entry which is preliminary data.</text>
</comment>
<dbReference type="Proteomes" id="UP000886998">
    <property type="component" value="Unassembled WGS sequence"/>
</dbReference>